<evidence type="ECO:0000313" key="5">
    <source>
        <dbReference type="EMBL" id="PME65188.1"/>
    </source>
</evidence>
<evidence type="ECO:0000256" key="4">
    <source>
        <dbReference type="SAM" id="Phobius"/>
    </source>
</evidence>
<evidence type="ECO:0000256" key="2">
    <source>
        <dbReference type="ARBA" id="ARBA00022481"/>
    </source>
</evidence>
<dbReference type="SUPFAM" id="SSF54523">
    <property type="entry name" value="Pili subunits"/>
    <property type="match status" value="1"/>
</dbReference>
<keyword evidence="4" id="KW-0812">Transmembrane</keyword>
<dbReference type="GO" id="GO:0009289">
    <property type="term" value="C:pilus"/>
    <property type="evidence" value="ECO:0007669"/>
    <property type="project" value="InterPro"/>
</dbReference>
<dbReference type="InterPro" id="IPR001082">
    <property type="entry name" value="Pilin"/>
</dbReference>
<evidence type="ECO:0000256" key="3">
    <source>
        <dbReference type="RuleBase" id="RU000389"/>
    </source>
</evidence>
<protein>
    <submittedName>
        <fullName evidence="5">Pilus assembly protein PilA</fullName>
    </submittedName>
</protein>
<dbReference type="RefSeq" id="WP_017106885.1">
    <property type="nucleotide sequence ID" value="NZ_MAKA01000092.1"/>
</dbReference>
<proteinExistence type="inferred from homology"/>
<dbReference type="Pfam" id="PF00114">
    <property type="entry name" value="Pilin"/>
    <property type="match status" value="1"/>
</dbReference>
<dbReference type="InterPro" id="IPR012902">
    <property type="entry name" value="N_methyl_site"/>
</dbReference>
<dbReference type="NCBIfam" id="TIGR02532">
    <property type="entry name" value="IV_pilin_GFxxxE"/>
    <property type="match status" value="1"/>
</dbReference>
<dbReference type="InterPro" id="IPR045584">
    <property type="entry name" value="Pilin-like"/>
</dbReference>
<accession>A0A1B9QDD4</accession>
<name>A0A1B9QDD4_9VIBR</name>
<dbReference type="Proteomes" id="UP000235778">
    <property type="component" value="Unassembled WGS sequence"/>
</dbReference>
<dbReference type="PANTHER" id="PTHR30093:SF34">
    <property type="entry name" value="PREPILIN PEPTIDASE-DEPENDENT PROTEIN D"/>
    <property type="match status" value="1"/>
</dbReference>
<evidence type="ECO:0000313" key="6">
    <source>
        <dbReference type="Proteomes" id="UP000235778"/>
    </source>
</evidence>
<reference evidence="6" key="1">
    <citation type="submission" date="2016-07" db="EMBL/GenBank/DDBJ databases">
        <title>Nontailed viruses are major unrecognized killers of bacteria in the ocean.</title>
        <authorList>
            <person name="Kauffman K."/>
            <person name="Hussain F."/>
            <person name="Yang J."/>
            <person name="Arevalo P."/>
            <person name="Brown J."/>
            <person name="Cutler M."/>
            <person name="Kelly L."/>
            <person name="Polz M.F."/>
        </authorList>
    </citation>
    <scope>NUCLEOTIDE SEQUENCE [LARGE SCALE GENOMIC DNA]</scope>
    <source>
        <strain evidence="6">10N.286.55.C1</strain>
    </source>
</reference>
<keyword evidence="2" id="KW-0488">Methylation</keyword>
<keyword evidence="3" id="KW-0281">Fimbrium</keyword>
<gene>
    <name evidence="5" type="ORF">BCV30_07230</name>
</gene>
<feature type="transmembrane region" description="Helical" evidence="4">
    <location>
        <begin position="12"/>
        <end position="36"/>
    </location>
</feature>
<dbReference type="Gene3D" id="3.30.700.10">
    <property type="entry name" value="Glycoprotein, Type 4 Pilin"/>
    <property type="match status" value="1"/>
</dbReference>
<keyword evidence="4" id="KW-0472">Membrane</keyword>
<evidence type="ECO:0000256" key="1">
    <source>
        <dbReference type="ARBA" id="ARBA00005233"/>
    </source>
</evidence>
<dbReference type="GO" id="GO:0007155">
    <property type="term" value="P:cell adhesion"/>
    <property type="evidence" value="ECO:0007669"/>
    <property type="project" value="InterPro"/>
</dbReference>
<comment type="similarity">
    <text evidence="1 3">Belongs to the N-Me-Phe pilin family.</text>
</comment>
<sequence>MNNKNKRTNQKGFTLIELMIVVAIIGVLSAIAVPAYKDYVSKSELASGFATIKSVLTPAELYVQENGSLSGAQPSDLGVSAGANSLGTIGVTSTSTATAITFTHVDGAVAGSIFTYTRDSGSGWTCALVPVPSSLDAPKGCS</sequence>
<dbReference type="AlphaFoldDB" id="A0A1B9QDD4"/>
<comment type="caution">
    <text evidence="5">The sequence shown here is derived from an EMBL/GenBank/DDBJ whole genome shotgun (WGS) entry which is preliminary data.</text>
</comment>
<dbReference type="PANTHER" id="PTHR30093">
    <property type="entry name" value="GENERAL SECRETION PATHWAY PROTEIN G"/>
    <property type="match status" value="1"/>
</dbReference>
<dbReference type="PROSITE" id="PS00409">
    <property type="entry name" value="PROKAR_NTER_METHYL"/>
    <property type="match status" value="1"/>
</dbReference>
<keyword evidence="4" id="KW-1133">Transmembrane helix</keyword>
<dbReference type="Pfam" id="PF07963">
    <property type="entry name" value="N_methyl"/>
    <property type="match status" value="1"/>
</dbReference>
<dbReference type="EMBL" id="MCSI01000115">
    <property type="protein sequence ID" value="PME65188.1"/>
    <property type="molecule type" value="Genomic_DNA"/>
</dbReference>
<organism evidence="5 6">
    <name type="scientific">Vibrio lentus</name>
    <dbReference type="NCBI Taxonomy" id="136468"/>
    <lineage>
        <taxon>Bacteria</taxon>
        <taxon>Pseudomonadati</taxon>
        <taxon>Pseudomonadota</taxon>
        <taxon>Gammaproteobacteria</taxon>
        <taxon>Vibrionales</taxon>
        <taxon>Vibrionaceae</taxon>
        <taxon>Vibrio</taxon>
    </lineage>
</organism>